<feature type="compositionally biased region" description="Basic and acidic residues" evidence="1">
    <location>
        <begin position="577"/>
        <end position="591"/>
    </location>
</feature>
<reference evidence="2" key="1">
    <citation type="journal article" date="2021" name="Mol. Ecol. Resour.">
        <title>Apolygus lucorum genome provides insights into omnivorousness and mesophyll feeding.</title>
        <authorList>
            <person name="Liu Y."/>
            <person name="Liu H."/>
            <person name="Wang H."/>
            <person name="Huang T."/>
            <person name="Liu B."/>
            <person name="Yang B."/>
            <person name="Yin L."/>
            <person name="Li B."/>
            <person name="Zhang Y."/>
            <person name="Zhang S."/>
            <person name="Jiang F."/>
            <person name="Zhang X."/>
            <person name="Ren Y."/>
            <person name="Wang B."/>
            <person name="Wang S."/>
            <person name="Lu Y."/>
            <person name="Wu K."/>
            <person name="Fan W."/>
            <person name="Wang G."/>
        </authorList>
    </citation>
    <scope>NUCLEOTIDE SEQUENCE</scope>
    <source>
        <strain evidence="2">12Hb</strain>
    </source>
</reference>
<comment type="caution">
    <text evidence="2">The sequence shown here is derived from an EMBL/GenBank/DDBJ whole genome shotgun (WGS) entry which is preliminary data.</text>
</comment>
<evidence type="ECO:0000256" key="1">
    <source>
        <dbReference type="SAM" id="MobiDB-lite"/>
    </source>
</evidence>
<feature type="compositionally biased region" description="Acidic residues" evidence="1">
    <location>
        <begin position="214"/>
        <end position="225"/>
    </location>
</feature>
<feature type="region of interest" description="Disordered" evidence="1">
    <location>
        <begin position="196"/>
        <end position="265"/>
    </location>
</feature>
<feature type="compositionally biased region" description="Low complexity" evidence="1">
    <location>
        <begin position="22"/>
        <end position="33"/>
    </location>
</feature>
<dbReference type="AlphaFoldDB" id="A0A8S9XP46"/>
<feature type="region of interest" description="Disordered" evidence="1">
    <location>
        <begin position="570"/>
        <end position="637"/>
    </location>
</feature>
<feature type="compositionally biased region" description="Gly residues" evidence="1">
    <location>
        <begin position="445"/>
        <end position="454"/>
    </location>
</feature>
<gene>
    <name evidence="2" type="ORF">GE061_015557</name>
</gene>
<accession>A0A8S9XP46</accession>
<name>A0A8S9XP46_APOLU</name>
<feature type="region of interest" description="Disordered" evidence="1">
    <location>
        <begin position="689"/>
        <end position="716"/>
    </location>
</feature>
<dbReference type="EMBL" id="WIXP02000006">
    <property type="protein sequence ID" value="KAF6209806.1"/>
    <property type="molecule type" value="Genomic_DNA"/>
</dbReference>
<feature type="region of interest" description="Disordered" evidence="1">
    <location>
        <begin position="1"/>
        <end position="103"/>
    </location>
</feature>
<evidence type="ECO:0000313" key="2">
    <source>
        <dbReference type="EMBL" id="KAF6209806.1"/>
    </source>
</evidence>
<feature type="compositionally biased region" description="Low complexity" evidence="1">
    <location>
        <begin position="246"/>
        <end position="262"/>
    </location>
</feature>
<evidence type="ECO:0000313" key="3">
    <source>
        <dbReference type="Proteomes" id="UP000466442"/>
    </source>
</evidence>
<feature type="compositionally biased region" description="Basic residues" evidence="1">
    <location>
        <begin position="622"/>
        <end position="632"/>
    </location>
</feature>
<dbReference type="OrthoDB" id="6782731at2759"/>
<feature type="region of interest" description="Disordered" evidence="1">
    <location>
        <begin position="415"/>
        <end position="484"/>
    </location>
</feature>
<feature type="compositionally biased region" description="Acidic residues" evidence="1">
    <location>
        <begin position="704"/>
        <end position="716"/>
    </location>
</feature>
<proteinExistence type="predicted"/>
<protein>
    <submittedName>
        <fullName evidence="2">Uncharacterized protein</fullName>
    </submittedName>
</protein>
<organism evidence="2 3">
    <name type="scientific">Apolygus lucorum</name>
    <name type="common">Small green plant bug</name>
    <name type="synonym">Lygocoris lucorum</name>
    <dbReference type="NCBI Taxonomy" id="248454"/>
    <lineage>
        <taxon>Eukaryota</taxon>
        <taxon>Metazoa</taxon>
        <taxon>Ecdysozoa</taxon>
        <taxon>Arthropoda</taxon>
        <taxon>Hexapoda</taxon>
        <taxon>Insecta</taxon>
        <taxon>Pterygota</taxon>
        <taxon>Neoptera</taxon>
        <taxon>Paraneoptera</taxon>
        <taxon>Hemiptera</taxon>
        <taxon>Heteroptera</taxon>
        <taxon>Panheteroptera</taxon>
        <taxon>Cimicomorpha</taxon>
        <taxon>Miridae</taxon>
        <taxon>Mirini</taxon>
        <taxon>Apolygus</taxon>
    </lineage>
</organism>
<feature type="compositionally biased region" description="Basic and acidic residues" evidence="1">
    <location>
        <begin position="415"/>
        <end position="428"/>
    </location>
</feature>
<keyword evidence="3" id="KW-1185">Reference proteome</keyword>
<feature type="compositionally biased region" description="Polar residues" evidence="1">
    <location>
        <begin position="47"/>
        <end position="69"/>
    </location>
</feature>
<sequence length="849" mass="94012">MEGECSYYCESENSDFSEMDPSYSPSFSLGDSSSSDDEADSVPVPAFQTTQAALSPSVAVNKQSESGQLLNIEEPAGQDGEVIQRGRKRSRNPEKWSRQKNNKLRARGSSYINRVGLLNQLMKALQNDAATSIKNGFRKCGIVPLNPSEVLNILPDVPDSPDGTPQVPASGDLDKSLYELLSQMRYGQNNNLVRRRRKKLQVAPGQSVSIEEHSGDEEEEQEDGNETSRETDVGEETESDVQASPEVSGNEESSEENLSVNELQRERLPASSLSRPIEVKLKDFLLVAIKYLLVVIVSCAEIKNLDRSGGIVPINLGSAKLEATEHVLTYYYELTELFTEVNNLNSNYSVLTNKINSSRRLFDQLHDILNKFTKKQGPSIKEIRAEHRRLDAEQDERKGQNNLAKSLNQLKQYHQDCENKRDEEERRPRGSRQANEQWKKSGHTGSLGGPGISGGNPAEKVVPASCGRASCPSREPSTDSERSWATVTDDKDLLNIIIDWDKPHQGDIPVKGTVLGKPAKPFSEKMAPPVVQRHSLIDPLHMKLIEAVCDLGNEDKVKRWAKARETQSVRMMGASDPTDREGEEKSEREALEESEGGGDMVREARTPVGAAGGVVPREQRKEKTKLRPRKKAGPGEKLVGTKLLNMETMEEELIFFKQAWDMWGTNPNNIGEKLYRTTEEIAQVLAEMESDEEEGGDPIFAPMDADDSDDPDYEPENIEQDVKNWVLKSLNNTPDDVKVYVSHGHRMYHCLKFQSTVTPDGLINLLGPFDGRRHDAGAAIMFMLSCCGGIPNIGKDTENRHGLLLPTQTIDTTSRNADEAGEAAAHLEALTTTEAPSGEPNKGIIPLKG</sequence>
<dbReference type="Proteomes" id="UP000466442">
    <property type="component" value="Unassembled WGS sequence"/>
</dbReference>